<proteinExistence type="predicted"/>
<keyword evidence="4" id="KW-1185">Reference proteome</keyword>
<feature type="coiled-coil region" evidence="1">
    <location>
        <begin position="481"/>
        <end position="530"/>
    </location>
</feature>
<accession>A0AAW1G5E1</accession>
<name>A0AAW1G5E1_ZOAVI</name>
<dbReference type="PANTHER" id="PTHR33663">
    <property type="entry name" value="COILED-COIL DOMAIN-CONTAINING PROTEIN 177"/>
    <property type="match status" value="1"/>
</dbReference>
<dbReference type="EMBL" id="JBCEZU010000002">
    <property type="protein sequence ID" value="KAK9541735.1"/>
    <property type="molecule type" value="Genomic_DNA"/>
</dbReference>
<organism evidence="3 4">
    <name type="scientific">Zoarces viviparus</name>
    <name type="common">Viviparous eelpout</name>
    <name type="synonym">Blennius viviparus</name>
    <dbReference type="NCBI Taxonomy" id="48416"/>
    <lineage>
        <taxon>Eukaryota</taxon>
        <taxon>Metazoa</taxon>
        <taxon>Chordata</taxon>
        <taxon>Craniata</taxon>
        <taxon>Vertebrata</taxon>
        <taxon>Euteleostomi</taxon>
        <taxon>Actinopterygii</taxon>
        <taxon>Neopterygii</taxon>
        <taxon>Teleostei</taxon>
        <taxon>Neoteleostei</taxon>
        <taxon>Acanthomorphata</taxon>
        <taxon>Eupercaria</taxon>
        <taxon>Perciformes</taxon>
        <taxon>Cottioidei</taxon>
        <taxon>Zoarcales</taxon>
        <taxon>Zoarcidae</taxon>
        <taxon>Zoarcinae</taxon>
        <taxon>Zoarces</taxon>
    </lineage>
</organism>
<comment type="caution">
    <text evidence="3">The sequence shown here is derived from an EMBL/GenBank/DDBJ whole genome shotgun (WGS) entry which is preliminary data.</text>
</comment>
<sequence length="574" mass="68848">MWELRSTSPGPRLDLNNFDSAAAERSRYILTSPRSLESCTRLGIKPVELLITSMKDFIAEQHGVPFQAMRVMHESYERERLKLLQMCREERRRIIRAAGDRWPSGSNRVSDSEVAPGTKLKGHQGDRETAGSIPYAELCFKGKPASRSSCNRDRSTVCSFSLGDLSHTPATEMKLDRLTRDIQKKMCVTVSERDRKIAALMLVKYQEEQTCLQLCQQEEQEQQEARRYEEALRAEADKQRRRKLRQSMRRWHEELEARRRLREHREEEKAGQLEQEVLLQEDRWRRLREEVEGQRREKIEAARREAGGRKRYQEKLLREREEVEKRERERERQVAAEKEQRARRSKVSREREERRRLQELNRRELLRHVLLKQQVEQQAVEEEAQVRSALEEKLRRSREKRAQALEARLREMQERAAREDEQVRRVQQRAELQSHQQLAHKRILVQLSQRRTERAALRASAQQRSRGQEATRHNTRRQLCHQRLREKMQREEEAATRARESCISMKDWRRERLRRQREQIQEEANRLARASFHMRDRVRQQTHRRTFDQMALEAQLTAPMSRMKLYERNAQLPS</sequence>
<dbReference type="PANTHER" id="PTHR33663:SF3">
    <property type="entry name" value="COILED-COIL DOMAIN-CONTAINING PROTEIN 185"/>
    <property type="match status" value="1"/>
</dbReference>
<evidence type="ECO:0000313" key="4">
    <source>
        <dbReference type="Proteomes" id="UP001488805"/>
    </source>
</evidence>
<dbReference type="Proteomes" id="UP001488805">
    <property type="component" value="Unassembled WGS sequence"/>
</dbReference>
<reference evidence="3 4" key="1">
    <citation type="journal article" date="2024" name="Genome Biol. Evol.">
        <title>Chromosome-level genome assembly of the viviparous eelpout Zoarces viviparus.</title>
        <authorList>
            <person name="Fuhrmann N."/>
            <person name="Brasseur M.V."/>
            <person name="Bakowski C.E."/>
            <person name="Podsiadlowski L."/>
            <person name="Prost S."/>
            <person name="Krehenwinkel H."/>
            <person name="Mayer C."/>
        </authorList>
    </citation>
    <scope>NUCLEOTIDE SEQUENCE [LARGE SCALE GENOMIC DNA]</scope>
    <source>
        <strain evidence="3">NO-MEL_2022_Ind0_liver</strain>
    </source>
</reference>
<evidence type="ECO:0000256" key="1">
    <source>
        <dbReference type="SAM" id="Coils"/>
    </source>
</evidence>
<keyword evidence="1" id="KW-0175">Coiled coil</keyword>
<dbReference type="Pfam" id="PF15558">
    <property type="entry name" value="DUF4659"/>
    <property type="match status" value="1"/>
</dbReference>
<feature type="region of interest" description="Disordered" evidence="2">
    <location>
        <begin position="329"/>
        <end position="348"/>
    </location>
</feature>
<evidence type="ECO:0000256" key="2">
    <source>
        <dbReference type="SAM" id="MobiDB-lite"/>
    </source>
</evidence>
<gene>
    <name evidence="3" type="ORF">VZT92_001756</name>
</gene>
<feature type="region of interest" description="Disordered" evidence="2">
    <location>
        <begin position="457"/>
        <end position="478"/>
    </location>
</feature>
<dbReference type="InterPro" id="IPR029090">
    <property type="entry name" value="DUF4659"/>
</dbReference>
<dbReference type="AlphaFoldDB" id="A0AAW1G5E1"/>
<protein>
    <recommendedName>
        <fullName evidence="5">Coiled-coil domain-containing protein 177</fullName>
    </recommendedName>
</protein>
<evidence type="ECO:0000313" key="3">
    <source>
        <dbReference type="EMBL" id="KAK9541735.1"/>
    </source>
</evidence>
<feature type="coiled-coil region" evidence="1">
    <location>
        <begin position="211"/>
        <end position="238"/>
    </location>
</feature>
<evidence type="ECO:0008006" key="5">
    <source>
        <dbReference type="Google" id="ProtNLM"/>
    </source>
</evidence>
<feature type="region of interest" description="Disordered" evidence="2">
    <location>
        <begin position="102"/>
        <end position="128"/>
    </location>
</feature>